<reference evidence="3 4" key="1">
    <citation type="submission" date="2020-06" db="EMBL/GenBank/DDBJ databases">
        <authorList>
            <person name="Grouzdev D.S."/>
        </authorList>
    </citation>
    <scope>NUCLEOTIDE SEQUENCE [LARGE SCALE GENOMIC DNA]</scope>
    <source>
        <strain evidence="3 4">HO-A22</strain>
    </source>
</reference>
<protein>
    <submittedName>
        <fullName evidence="3">Uncharacterized protein</fullName>
    </submittedName>
</protein>
<feature type="region of interest" description="Disordered" evidence="1">
    <location>
        <begin position="69"/>
        <end position="92"/>
    </location>
</feature>
<dbReference type="RefSeq" id="WP_176355652.1">
    <property type="nucleotide sequence ID" value="NZ_JABWDU010000008.1"/>
</dbReference>
<dbReference type="EMBL" id="JABWDU010000008">
    <property type="protein sequence ID" value="NVD42290.1"/>
    <property type="molecule type" value="Genomic_DNA"/>
</dbReference>
<dbReference type="Proteomes" id="UP000520198">
    <property type="component" value="Unassembled WGS sequence"/>
</dbReference>
<comment type="caution">
    <text evidence="3">The sequence shown here is derived from an EMBL/GenBank/DDBJ whole genome shotgun (WGS) entry which is preliminary data.</text>
</comment>
<sequence length="145" mass="15511">MSLRHPKTSRSSAILSASAQWPRHAAAAQARRAWLDVLMGRPEPEDRVSREAQVADAGDGRVVSASIYDDETAKANRQPRPHDYSAATSANPPTALAATADVDATGGAFWNSILGDDTSHGMQRFGKLVALFILLAGSVFWLLTP</sequence>
<accession>A0A7Y6QAW6</accession>
<keyword evidence="2" id="KW-0812">Transmembrane</keyword>
<evidence type="ECO:0000256" key="2">
    <source>
        <dbReference type="SAM" id="Phobius"/>
    </source>
</evidence>
<keyword evidence="4" id="KW-1185">Reference proteome</keyword>
<keyword evidence="2" id="KW-0472">Membrane</keyword>
<organism evidence="3 4">
    <name type="scientific">Ensifer oleiphilus</name>
    <dbReference type="NCBI Taxonomy" id="2742698"/>
    <lineage>
        <taxon>Bacteria</taxon>
        <taxon>Pseudomonadati</taxon>
        <taxon>Pseudomonadota</taxon>
        <taxon>Alphaproteobacteria</taxon>
        <taxon>Hyphomicrobiales</taxon>
        <taxon>Rhizobiaceae</taxon>
        <taxon>Sinorhizobium/Ensifer group</taxon>
        <taxon>Ensifer</taxon>
    </lineage>
</organism>
<evidence type="ECO:0000313" key="4">
    <source>
        <dbReference type="Proteomes" id="UP000520198"/>
    </source>
</evidence>
<gene>
    <name evidence="3" type="ORF">HT585_25795</name>
</gene>
<evidence type="ECO:0000256" key="1">
    <source>
        <dbReference type="SAM" id="MobiDB-lite"/>
    </source>
</evidence>
<dbReference type="AlphaFoldDB" id="A0A7Y6QAW6"/>
<feature type="region of interest" description="Disordered" evidence="1">
    <location>
        <begin position="1"/>
        <end position="21"/>
    </location>
</feature>
<name>A0A7Y6QAW6_9HYPH</name>
<evidence type="ECO:0000313" key="3">
    <source>
        <dbReference type="EMBL" id="NVD42290.1"/>
    </source>
</evidence>
<proteinExistence type="predicted"/>
<keyword evidence="2" id="KW-1133">Transmembrane helix</keyword>
<feature type="transmembrane region" description="Helical" evidence="2">
    <location>
        <begin position="125"/>
        <end position="143"/>
    </location>
</feature>